<dbReference type="EMBL" id="FN649726">
    <property type="protein sequence ID" value="CBN76469.1"/>
    <property type="molecule type" value="Genomic_DNA"/>
</dbReference>
<dbReference type="EMBL" id="FN647682">
    <property type="protein sequence ID" value="CBN76469.1"/>
    <property type="molecule type" value="Genomic_DNA"/>
</dbReference>
<keyword evidence="2" id="KW-1185">Reference proteome</keyword>
<reference evidence="1 2" key="1">
    <citation type="journal article" date="2010" name="Nature">
        <title>The Ectocarpus genome and the independent evolution of multicellularity in brown algae.</title>
        <authorList>
            <person name="Cock J.M."/>
            <person name="Sterck L."/>
            <person name="Rouze P."/>
            <person name="Scornet D."/>
            <person name="Allen A.E."/>
            <person name="Amoutzias G."/>
            <person name="Anthouard V."/>
            <person name="Artiguenave F."/>
            <person name="Aury J.M."/>
            <person name="Badger J.H."/>
            <person name="Beszteri B."/>
            <person name="Billiau K."/>
            <person name="Bonnet E."/>
            <person name="Bothwell J.H."/>
            <person name="Bowler C."/>
            <person name="Boyen C."/>
            <person name="Brownlee C."/>
            <person name="Carrano C.J."/>
            <person name="Charrier B."/>
            <person name="Cho G.Y."/>
            <person name="Coelho S.M."/>
            <person name="Collen J."/>
            <person name="Corre E."/>
            <person name="Da Silva C."/>
            <person name="Delage L."/>
            <person name="Delaroque N."/>
            <person name="Dittami S.M."/>
            <person name="Doulbeau S."/>
            <person name="Elias M."/>
            <person name="Farnham G."/>
            <person name="Gachon C.M."/>
            <person name="Gschloessl B."/>
            <person name="Heesch S."/>
            <person name="Jabbari K."/>
            <person name="Jubin C."/>
            <person name="Kawai H."/>
            <person name="Kimura K."/>
            <person name="Kloareg B."/>
            <person name="Kupper F.C."/>
            <person name="Lang D."/>
            <person name="Le Bail A."/>
            <person name="Leblanc C."/>
            <person name="Lerouge P."/>
            <person name="Lohr M."/>
            <person name="Lopez P.J."/>
            <person name="Martens C."/>
            <person name="Maumus F."/>
            <person name="Michel G."/>
            <person name="Miranda-Saavedra D."/>
            <person name="Morales J."/>
            <person name="Moreau H."/>
            <person name="Motomura T."/>
            <person name="Nagasato C."/>
            <person name="Napoli C.A."/>
            <person name="Nelson D.R."/>
            <person name="Nyvall-Collen P."/>
            <person name="Peters A.F."/>
            <person name="Pommier C."/>
            <person name="Potin P."/>
            <person name="Poulain J."/>
            <person name="Quesneville H."/>
            <person name="Read B."/>
            <person name="Rensing S.A."/>
            <person name="Ritter A."/>
            <person name="Rousvoal S."/>
            <person name="Samanta M."/>
            <person name="Samson G."/>
            <person name="Schroeder D.C."/>
            <person name="Segurens B."/>
            <person name="Strittmatter M."/>
            <person name="Tonon T."/>
            <person name="Tregear J.W."/>
            <person name="Valentin K."/>
            <person name="von Dassow P."/>
            <person name="Yamagishi T."/>
            <person name="Van de Peer Y."/>
            <person name="Wincker P."/>
        </authorList>
    </citation>
    <scope>NUCLEOTIDE SEQUENCE [LARGE SCALE GENOMIC DNA]</scope>
    <source>
        <strain evidence="2">Ec32 / CCAP1310/4</strain>
    </source>
</reference>
<proteinExistence type="predicted"/>
<accession>D8LAW0</accession>
<evidence type="ECO:0000313" key="1">
    <source>
        <dbReference type="EMBL" id="CBN76469.1"/>
    </source>
</evidence>
<dbReference type="InParanoid" id="D8LAW0"/>
<protein>
    <submittedName>
        <fullName evidence="1">Uncharacterized protein</fullName>
    </submittedName>
</protein>
<name>D8LAW0_ECTSI</name>
<evidence type="ECO:0000313" key="2">
    <source>
        <dbReference type="Proteomes" id="UP000002630"/>
    </source>
</evidence>
<gene>
    <name evidence="1" type="ORF">Esi_0000_0055</name>
</gene>
<organism evidence="1 2">
    <name type="scientific">Ectocarpus siliculosus</name>
    <name type="common">Brown alga</name>
    <name type="synonym">Conferva siliculosa</name>
    <dbReference type="NCBI Taxonomy" id="2880"/>
    <lineage>
        <taxon>Eukaryota</taxon>
        <taxon>Sar</taxon>
        <taxon>Stramenopiles</taxon>
        <taxon>Ochrophyta</taxon>
        <taxon>PX clade</taxon>
        <taxon>Phaeophyceae</taxon>
        <taxon>Ectocarpales</taxon>
        <taxon>Ectocarpaceae</taxon>
        <taxon>Ectocarpus</taxon>
    </lineage>
</organism>
<dbReference type="AlphaFoldDB" id="D8LAW0"/>
<dbReference type="OMA" id="SARWIMI"/>
<sequence length="298" mass="32998">MITPLEISRERLEPAALRKYHPSSARWIMIQRFLDVKGPEYERVLIVDAGQIFFQANPFDIIGDPGVYTFTDDKLIGKSQQHSTKIQDCLGASVLAKLADKPAIHSGVSLGTSNLVVEYARQMSEVLSSAGFQACEKAGVDAGLHDYLLYSGGVQGVLRFDQSSGPMTDVPAGKFDMSGSRVTNLEGREVPIVYRYVENAILTAEVFRRYIYWNQEDSIVNPAGKERAVDDKAAVVPATVENCEQFALSEGVDLFKAKCDLTNARYTVELKKRRPASLFKNVFSQVVKGFRQGCVSKQ</sequence>
<dbReference type="eggNOG" id="ENOG502S6N3">
    <property type="taxonomic scope" value="Eukaryota"/>
</dbReference>
<dbReference type="OrthoDB" id="413746at2759"/>
<dbReference type="Proteomes" id="UP000002630">
    <property type="component" value="Linkage Group LG01"/>
</dbReference>